<keyword evidence="4" id="KW-1185">Reference proteome</keyword>
<organism evidence="3 4">
    <name type="scientific">Thermosinus carboxydivorans Nor1</name>
    <dbReference type="NCBI Taxonomy" id="401526"/>
    <lineage>
        <taxon>Bacteria</taxon>
        <taxon>Bacillati</taxon>
        <taxon>Bacillota</taxon>
        <taxon>Negativicutes</taxon>
        <taxon>Selenomonadales</taxon>
        <taxon>Sporomusaceae</taxon>
        <taxon>Thermosinus</taxon>
    </lineage>
</organism>
<sequence length="126" mass="13766">MMNIGIVVLGHGSRASVGEANQVVFQVTDMVKARAGHDLVETAIMNRKSGLQDLPGAVRKLIARGARRVIIVPMFFANGMHIQSDIPEEINALKQEFPDVAITMTPHIGADPRIADILMERVQEVL</sequence>
<dbReference type="EMBL" id="AAWL01000006">
    <property type="protein sequence ID" value="EAX47822.1"/>
    <property type="molecule type" value="Genomic_DNA"/>
</dbReference>
<evidence type="ECO:0000256" key="1">
    <source>
        <dbReference type="ARBA" id="ARBA00022723"/>
    </source>
</evidence>
<comment type="caution">
    <text evidence="3">The sequence shown here is derived from an EMBL/GenBank/DDBJ whole genome shotgun (WGS) entry which is preliminary data.</text>
</comment>
<dbReference type="Pfam" id="PF01903">
    <property type="entry name" value="CbiX"/>
    <property type="match status" value="1"/>
</dbReference>
<dbReference type="InterPro" id="IPR050963">
    <property type="entry name" value="Sirohydro_Cobaltochel/CbiX"/>
</dbReference>
<dbReference type="OrthoDB" id="9797895at2"/>
<reference evidence="3 4" key="1">
    <citation type="submission" date="2007-01" db="EMBL/GenBank/DDBJ databases">
        <title>Annotation of the draft genome assembly of Thermosinus carboxydivorans Nor1.</title>
        <authorList>
            <consortium name="US DOE Joint Genome Institute (JGI-ORNL)"/>
            <person name="Larimer F."/>
            <person name="Land M."/>
            <person name="Hauser L."/>
        </authorList>
    </citation>
    <scope>NUCLEOTIDE SEQUENCE [LARGE SCALE GENOMIC DNA]</scope>
    <source>
        <strain evidence="3 4">Nor1</strain>
    </source>
</reference>
<dbReference type="PANTHER" id="PTHR33542:SF3">
    <property type="entry name" value="SIROHYDROCHLORIN FERROCHELATASE, CHLOROPLASTIC"/>
    <property type="match status" value="1"/>
</dbReference>
<dbReference type="Proteomes" id="UP000005139">
    <property type="component" value="Unassembled WGS sequence"/>
</dbReference>
<gene>
    <name evidence="3" type="ORF">TcarDRAFT_1511</name>
</gene>
<keyword evidence="2" id="KW-0456">Lyase</keyword>
<dbReference type="RefSeq" id="WP_007289082.1">
    <property type="nucleotide sequence ID" value="NZ_AAWL01000006.1"/>
</dbReference>
<dbReference type="CDD" id="cd03416">
    <property type="entry name" value="CbiX_SirB_N"/>
    <property type="match status" value="1"/>
</dbReference>
<dbReference type="Gene3D" id="3.40.50.1400">
    <property type="match status" value="1"/>
</dbReference>
<evidence type="ECO:0000256" key="2">
    <source>
        <dbReference type="ARBA" id="ARBA00023239"/>
    </source>
</evidence>
<accession>A1HPX0</accession>
<dbReference type="GO" id="GO:0046872">
    <property type="term" value="F:metal ion binding"/>
    <property type="evidence" value="ECO:0007669"/>
    <property type="project" value="UniProtKB-KW"/>
</dbReference>
<dbReference type="eggNOG" id="COG2138">
    <property type="taxonomic scope" value="Bacteria"/>
</dbReference>
<dbReference type="GO" id="GO:0016829">
    <property type="term" value="F:lyase activity"/>
    <property type="evidence" value="ECO:0007669"/>
    <property type="project" value="UniProtKB-KW"/>
</dbReference>
<dbReference type="SUPFAM" id="SSF53800">
    <property type="entry name" value="Chelatase"/>
    <property type="match status" value="1"/>
</dbReference>
<evidence type="ECO:0000313" key="3">
    <source>
        <dbReference type="EMBL" id="EAX47822.1"/>
    </source>
</evidence>
<dbReference type="AlphaFoldDB" id="A1HPX0"/>
<protein>
    <submittedName>
        <fullName evidence="3">Cobalamin (Vitamin B12) biosynthesis CbiX protein</fullName>
    </submittedName>
</protein>
<name>A1HPX0_9FIRM</name>
<keyword evidence="1" id="KW-0479">Metal-binding</keyword>
<dbReference type="PANTHER" id="PTHR33542">
    <property type="entry name" value="SIROHYDROCHLORIN FERROCHELATASE, CHLOROPLASTIC"/>
    <property type="match status" value="1"/>
</dbReference>
<dbReference type="InterPro" id="IPR002762">
    <property type="entry name" value="CbiX-like"/>
</dbReference>
<reference evidence="3 4" key="2">
    <citation type="submission" date="2007-01" db="EMBL/GenBank/DDBJ databases">
        <title>Sequencing of the draft genome and assembly of Thermosinus carboxydivorans Nor1.</title>
        <authorList>
            <consortium name="US DOE Joint Genome Institute (JGI-PGF)"/>
            <person name="Copeland A."/>
            <person name="Lucas S."/>
            <person name="Lapidus A."/>
            <person name="Barry K."/>
            <person name="Glavina del Rio T."/>
            <person name="Dalin E."/>
            <person name="Tice H."/>
            <person name="Bruce D."/>
            <person name="Pitluck S."/>
            <person name="Richardson P."/>
        </authorList>
    </citation>
    <scope>NUCLEOTIDE SEQUENCE [LARGE SCALE GENOMIC DNA]</scope>
    <source>
        <strain evidence="3 4">Nor1</strain>
    </source>
</reference>
<proteinExistence type="predicted"/>
<evidence type="ECO:0000313" key="4">
    <source>
        <dbReference type="Proteomes" id="UP000005139"/>
    </source>
</evidence>